<dbReference type="WBParaSite" id="ALUE_0000351001-mRNA-1">
    <property type="protein sequence ID" value="ALUE_0000351001-mRNA-1"/>
    <property type="gene ID" value="ALUE_0000351001"/>
</dbReference>
<accession>A0A0M3HNZ4</accession>
<reference evidence="2" key="1">
    <citation type="submission" date="2017-02" db="UniProtKB">
        <authorList>
            <consortium name="WormBaseParasite"/>
        </authorList>
    </citation>
    <scope>IDENTIFICATION</scope>
</reference>
<evidence type="ECO:0000313" key="2">
    <source>
        <dbReference type="WBParaSite" id="ALUE_0000351001-mRNA-1"/>
    </source>
</evidence>
<dbReference type="AlphaFoldDB" id="A0A0M3HNZ4"/>
<proteinExistence type="predicted"/>
<name>A0A0M3HNZ4_ASCLU</name>
<organism evidence="1 2">
    <name type="scientific">Ascaris lumbricoides</name>
    <name type="common">Giant roundworm</name>
    <dbReference type="NCBI Taxonomy" id="6252"/>
    <lineage>
        <taxon>Eukaryota</taxon>
        <taxon>Metazoa</taxon>
        <taxon>Ecdysozoa</taxon>
        <taxon>Nematoda</taxon>
        <taxon>Chromadorea</taxon>
        <taxon>Rhabditida</taxon>
        <taxon>Spirurina</taxon>
        <taxon>Ascaridomorpha</taxon>
        <taxon>Ascaridoidea</taxon>
        <taxon>Ascarididae</taxon>
        <taxon>Ascaris</taxon>
    </lineage>
</organism>
<evidence type="ECO:0000313" key="1">
    <source>
        <dbReference type="Proteomes" id="UP000036681"/>
    </source>
</evidence>
<sequence length="144" mass="16606">MSSIISQEDIFNEEDSKKYPQQFVTPAAFVGDLQLPGMRSHHNADLALICTSHTHAYMHIAQMMSSTSNTIVNIESVKPENWLLQNDWTEKSEGITEKEMEKNSGRMHRIYHTYSVNGWDDGLRKQRRIISRNKSVEKYSFIAA</sequence>
<dbReference type="Proteomes" id="UP000036681">
    <property type="component" value="Unplaced"/>
</dbReference>
<keyword evidence="1" id="KW-1185">Reference proteome</keyword>
<protein>
    <submittedName>
        <fullName evidence="2">Uncharacterized protein</fullName>
    </submittedName>
</protein>